<name>A0AAV7H2L0_DENCH</name>
<comment type="caution">
    <text evidence="2">The sequence shown here is derived from an EMBL/GenBank/DDBJ whole genome shotgun (WGS) entry which is preliminary data.</text>
</comment>
<dbReference type="EMBL" id="JAGFBR010000008">
    <property type="protein sequence ID" value="KAH0463286.1"/>
    <property type="molecule type" value="Genomic_DNA"/>
</dbReference>
<dbReference type="Proteomes" id="UP000775213">
    <property type="component" value="Unassembled WGS sequence"/>
</dbReference>
<dbReference type="Pfam" id="PF25019">
    <property type="entry name" value="LRR_R13L1-DRL21"/>
    <property type="match status" value="1"/>
</dbReference>
<evidence type="ECO:0000313" key="3">
    <source>
        <dbReference type="Proteomes" id="UP000775213"/>
    </source>
</evidence>
<evidence type="ECO:0000259" key="1">
    <source>
        <dbReference type="Pfam" id="PF25019"/>
    </source>
</evidence>
<gene>
    <name evidence="2" type="ORF">IEQ34_007868</name>
</gene>
<keyword evidence="3" id="KW-1185">Reference proteome</keyword>
<feature type="domain" description="R13L1/DRL21-like LRR repeat region" evidence="1">
    <location>
        <begin position="12"/>
        <end position="94"/>
    </location>
</feature>
<dbReference type="InterPro" id="IPR056789">
    <property type="entry name" value="LRR_R13L1-DRL21"/>
</dbReference>
<evidence type="ECO:0000313" key="2">
    <source>
        <dbReference type="EMBL" id="KAH0463286.1"/>
    </source>
</evidence>
<reference evidence="2 3" key="1">
    <citation type="journal article" date="2021" name="Hortic Res">
        <title>Chromosome-scale assembly of the Dendrobium chrysotoxum genome enhances the understanding of orchid evolution.</title>
        <authorList>
            <person name="Zhang Y."/>
            <person name="Zhang G.Q."/>
            <person name="Zhang D."/>
            <person name="Liu X.D."/>
            <person name="Xu X.Y."/>
            <person name="Sun W.H."/>
            <person name="Yu X."/>
            <person name="Zhu X."/>
            <person name="Wang Z.W."/>
            <person name="Zhao X."/>
            <person name="Zhong W.Y."/>
            <person name="Chen H."/>
            <person name="Yin W.L."/>
            <person name="Huang T."/>
            <person name="Niu S.C."/>
            <person name="Liu Z.J."/>
        </authorList>
    </citation>
    <scope>NUCLEOTIDE SEQUENCE [LARGE SCALE GENOMIC DNA]</scope>
    <source>
        <strain evidence="2">Lindl</strain>
    </source>
</reference>
<proteinExistence type="predicted"/>
<organism evidence="2 3">
    <name type="scientific">Dendrobium chrysotoxum</name>
    <name type="common">Orchid</name>
    <dbReference type="NCBI Taxonomy" id="161865"/>
    <lineage>
        <taxon>Eukaryota</taxon>
        <taxon>Viridiplantae</taxon>
        <taxon>Streptophyta</taxon>
        <taxon>Embryophyta</taxon>
        <taxon>Tracheophyta</taxon>
        <taxon>Spermatophyta</taxon>
        <taxon>Magnoliopsida</taxon>
        <taxon>Liliopsida</taxon>
        <taxon>Asparagales</taxon>
        <taxon>Orchidaceae</taxon>
        <taxon>Epidendroideae</taxon>
        <taxon>Malaxideae</taxon>
        <taxon>Dendrobiinae</taxon>
        <taxon>Dendrobium</taxon>
    </lineage>
</organism>
<dbReference type="AlphaFoldDB" id="A0AAV7H2L0"/>
<accession>A0AAV7H2L0</accession>
<sequence>MNELVVPNYMMRNLIDLSLEWGEIRNILDAELDVKVIPPCRAGGEDVNKLRINAYRGVRCAICMNRAHLIANLEYIQLDECLEWQTLPTFWAVPVPQVFEPS</sequence>
<protein>
    <recommendedName>
        <fullName evidence="1">R13L1/DRL21-like LRR repeat region domain-containing protein</fullName>
    </recommendedName>
</protein>